<evidence type="ECO:0000313" key="1">
    <source>
        <dbReference type="EMBL" id="UOQ64306.1"/>
    </source>
</evidence>
<name>A0ABY4G0H1_9BACT</name>
<dbReference type="RefSeq" id="WP_245118008.1">
    <property type="nucleotide sequence ID" value="NZ_CP095061.1"/>
</dbReference>
<protein>
    <submittedName>
        <fullName evidence="1">Uncharacterized protein</fullName>
    </submittedName>
</protein>
<sequence length="115" mass="13378">MEECYLAYGQIETNWSLRKLLSVFSNSRAQIRESSLYRDEEYLLISGAQDAQVSFERIAEDEILIRGDASSKDELTSICNSVSTVLSLQNHKHRIELYDEKHLLFGYYHITWPLS</sequence>
<dbReference type="Proteomes" id="UP000830401">
    <property type="component" value="Chromosome"/>
</dbReference>
<gene>
    <name evidence="1" type="ORF">MUN86_11925</name>
</gene>
<organism evidence="1 2">
    <name type="scientific">Hymenobacter volaticus</name>
    <dbReference type="NCBI Taxonomy" id="2932254"/>
    <lineage>
        <taxon>Bacteria</taxon>
        <taxon>Pseudomonadati</taxon>
        <taxon>Bacteroidota</taxon>
        <taxon>Cytophagia</taxon>
        <taxon>Cytophagales</taxon>
        <taxon>Hymenobacteraceae</taxon>
        <taxon>Hymenobacter</taxon>
    </lineage>
</organism>
<proteinExistence type="predicted"/>
<dbReference type="EMBL" id="CP095061">
    <property type="protein sequence ID" value="UOQ64306.1"/>
    <property type="molecule type" value="Genomic_DNA"/>
</dbReference>
<reference evidence="1" key="1">
    <citation type="submission" date="2022-04" db="EMBL/GenBank/DDBJ databases">
        <title>Hymenobacter sp. isolated from the air.</title>
        <authorList>
            <person name="Won M."/>
            <person name="Lee C.-M."/>
            <person name="Woen H.-Y."/>
            <person name="Kwon S.-W."/>
        </authorList>
    </citation>
    <scope>NUCLEOTIDE SEQUENCE</scope>
    <source>
        <strain evidence="1">5420S-77</strain>
    </source>
</reference>
<evidence type="ECO:0000313" key="2">
    <source>
        <dbReference type="Proteomes" id="UP000830401"/>
    </source>
</evidence>
<keyword evidence="2" id="KW-1185">Reference proteome</keyword>
<accession>A0ABY4G0H1</accession>